<dbReference type="InterPro" id="IPR050309">
    <property type="entry name" value="Type-B_Carboxylest/Lipase"/>
</dbReference>
<dbReference type="AlphaFoldDB" id="A0A3R8SAR1"/>
<dbReference type="PROSITE" id="PS00122">
    <property type="entry name" value="CARBOXYLESTERASE_B_1"/>
    <property type="match status" value="1"/>
</dbReference>
<keyword evidence="3" id="KW-0732">Signal</keyword>
<name>A0A3R8SAR1_9BURK</name>
<evidence type="ECO:0000313" key="5">
    <source>
        <dbReference type="EMBL" id="RRS05310.1"/>
    </source>
</evidence>
<sequence length="554" mass="58481">MGVSLHAITTSQGVIVSRFSSRFFKPLLRALASVSALWLGASASVHAQTTVQVAQGWLAGQQASGVRQFLGIPYGQAPTGALRWKAPQPAPAWTGTRNATQFGSACPQYPGLFAEASVNEDCLSLNVYAPPASAQGPRPVIVWVHGGAFQVGTGAQYDASIMALKTDAVVVTINYRLGAFGFLTTSGMAGEGPGVNFGLQDQWLALRWVKQNIAAFGGDASRVTLAGQSSGGTSGCLALASPKARGLFHRVIMQSASCGIASKPLATARTYGDALADRLGCAAGGGQMACLRAKSVEDILAVSPLYEDSVTKFDIWSATDDGVTLPMAPLKAMALGRVNRVPVMVGANRDEGRGFILPLFHLGYGRELTQADYDSVAGYLLGSAAPVYTSLYSAANYGSVDVAASSLITDKVFSCVANRMAHSLSKVTPTYAFEFADRTAPQFAPDPFIDWLAFHGGDLQYVFQSTVAGIPQDPLNAQQQALGDQMLRYWKAFIATGNPNNTVGPAPLPASPWPAFNVLSSPYQRLEATGISTKSFGVFQAEHRCLAWSLEGLF</sequence>
<evidence type="ECO:0000259" key="4">
    <source>
        <dbReference type="Pfam" id="PF00135"/>
    </source>
</evidence>
<comment type="similarity">
    <text evidence="1 3">Belongs to the type-B carboxylesterase/lipase family.</text>
</comment>
<dbReference type="SUPFAM" id="SSF53474">
    <property type="entry name" value="alpha/beta-Hydrolases"/>
    <property type="match status" value="1"/>
</dbReference>
<dbReference type="InterPro" id="IPR029058">
    <property type="entry name" value="AB_hydrolase_fold"/>
</dbReference>
<feature type="chain" id="PRO_5018382755" description="Carboxylic ester hydrolase" evidence="3">
    <location>
        <begin position="48"/>
        <end position="554"/>
    </location>
</feature>
<organism evidence="5 6">
    <name type="scientific">Aquabacterium soli</name>
    <dbReference type="NCBI Taxonomy" id="2493092"/>
    <lineage>
        <taxon>Bacteria</taxon>
        <taxon>Pseudomonadati</taxon>
        <taxon>Pseudomonadota</taxon>
        <taxon>Betaproteobacteria</taxon>
        <taxon>Burkholderiales</taxon>
        <taxon>Aquabacterium</taxon>
    </lineage>
</organism>
<keyword evidence="2 3" id="KW-0378">Hydrolase</keyword>
<dbReference type="Gene3D" id="3.40.50.1820">
    <property type="entry name" value="alpha/beta hydrolase"/>
    <property type="match status" value="1"/>
</dbReference>
<dbReference type="InterPro" id="IPR002018">
    <property type="entry name" value="CarbesteraseB"/>
</dbReference>
<comment type="caution">
    <text evidence="5">The sequence shown here is derived from an EMBL/GenBank/DDBJ whole genome shotgun (WGS) entry which is preliminary data.</text>
</comment>
<evidence type="ECO:0000313" key="6">
    <source>
        <dbReference type="Proteomes" id="UP000269265"/>
    </source>
</evidence>
<dbReference type="EC" id="3.1.1.-" evidence="3"/>
<feature type="domain" description="Carboxylesterase type B" evidence="4">
    <location>
        <begin position="48"/>
        <end position="529"/>
    </location>
</feature>
<reference evidence="5 6" key="1">
    <citation type="submission" date="2018-12" db="EMBL/GenBank/DDBJ databases">
        <title>The whole draft genome of Aquabacterium sp. SJQ9.</title>
        <authorList>
            <person name="Sun L."/>
            <person name="Gao X."/>
            <person name="Chen W."/>
            <person name="Huang K."/>
        </authorList>
    </citation>
    <scope>NUCLEOTIDE SEQUENCE [LARGE SCALE GENOMIC DNA]</scope>
    <source>
        <strain evidence="5 6">SJQ9</strain>
    </source>
</reference>
<proteinExistence type="inferred from homology"/>
<dbReference type="PANTHER" id="PTHR11559">
    <property type="entry name" value="CARBOXYLESTERASE"/>
    <property type="match status" value="1"/>
</dbReference>
<evidence type="ECO:0000256" key="1">
    <source>
        <dbReference type="ARBA" id="ARBA00005964"/>
    </source>
</evidence>
<evidence type="ECO:0000256" key="3">
    <source>
        <dbReference type="RuleBase" id="RU361235"/>
    </source>
</evidence>
<dbReference type="GO" id="GO:0016787">
    <property type="term" value="F:hydrolase activity"/>
    <property type="evidence" value="ECO:0007669"/>
    <property type="project" value="UniProtKB-KW"/>
</dbReference>
<keyword evidence="6" id="KW-1185">Reference proteome</keyword>
<dbReference type="InterPro" id="IPR019826">
    <property type="entry name" value="Carboxylesterase_B_AS"/>
</dbReference>
<evidence type="ECO:0000256" key="2">
    <source>
        <dbReference type="ARBA" id="ARBA00022801"/>
    </source>
</evidence>
<dbReference type="Proteomes" id="UP000269265">
    <property type="component" value="Unassembled WGS sequence"/>
</dbReference>
<protein>
    <recommendedName>
        <fullName evidence="3">Carboxylic ester hydrolase</fullName>
        <ecNumber evidence="3">3.1.1.-</ecNumber>
    </recommendedName>
</protein>
<dbReference type="EMBL" id="RSED01000004">
    <property type="protein sequence ID" value="RRS05310.1"/>
    <property type="molecule type" value="Genomic_DNA"/>
</dbReference>
<dbReference type="Pfam" id="PF00135">
    <property type="entry name" value="COesterase"/>
    <property type="match status" value="1"/>
</dbReference>
<feature type="signal peptide" evidence="3">
    <location>
        <begin position="1"/>
        <end position="47"/>
    </location>
</feature>
<accession>A0A3R8SAR1</accession>
<gene>
    <name evidence="5" type="ORF">EIP75_07130</name>
</gene>